<name>A0AAV1ACJ8_VICFA</name>
<organism evidence="1 2">
    <name type="scientific">Vicia faba</name>
    <name type="common">Broad bean</name>
    <name type="synonym">Faba vulgaris</name>
    <dbReference type="NCBI Taxonomy" id="3906"/>
    <lineage>
        <taxon>Eukaryota</taxon>
        <taxon>Viridiplantae</taxon>
        <taxon>Streptophyta</taxon>
        <taxon>Embryophyta</taxon>
        <taxon>Tracheophyta</taxon>
        <taxon>Spermatophyta</taxon>
        <taxon>Magnoliopsida</taxon>
        <taxon>eudicotyledons</taxon>
        <taxon>Gunneridae</taxon>
        <taxon>Pentapetalae</taxon>
        <taxon>rosids</taxon>
        <taxon>fabids</taxon>
        <taxon>Fabales</taxon>
        <taxon>Fabaceae</taxon>
        <taxon>Papilionoideae</taxon>
        <taxon>50 kb inversion clade</taxon>
        <taxon>NPAAA clade</taxon>
        <taxon>Hologalegina</taxon>
        <taxon>IRL clade</taxon>
        <taxon>Fabeae</taxon>
        <taxon>Vicia</taxon>
    </lineage>
</organism>
<accession>A0AAV1ACJ8</accession>
<gene>
    <name evidence="1" type="ORF">VFH_IV081720</name>
</gene>
<dbReference type="AlphaFoldDB" id="A0AAV1ACJ8"/>
<evidence type="ECO:0000313" key="2">
    <source>
        <dbReference type="Proteomes" id="UP001157006"/>
    </source>
</evidence>
<dbReference type="EMBL" id="OX451739">
    <property type="protein sequence ID" value="CAI8608390.1"/>
    <property type="molecule type" value="Genomic_DNA"/>
</dbReference>
<dbReference type="Proteomes" id="UP001157006">
    <property type="component" value="Chromosome 4"/>
</dbReference>
<reference evidence="1 2" key="1">
    <citation type="submission" date="2023-01" db="EMBL/GenBank/DDBJ databases">
        <authorList>
            <person name="Kreplak J."/>
        </authorList>
    </citation>
    <scope>NUCLEOTIDE SEQUENCE [LARGE SCALE GENOMIC DNA]</scope>
</reference>
<keyword evidence="2" id="KW-1185">Reference proteome</keyword>
<proteinExistence type="predicted"/>
<protein>
    <submittedName>
        <fullName evidence="1">Uncharacterized protein</fullName>
    </submittedName>
</protein>
<sequence>MASLPILFVFDIELTLDVIDHNTVNVEDAIQLVVDAVTSCRFEVTYSSFEEDVLIMCMKSKVAVILSNQHVSTIVNTCFRIVHQAGSKCESLLQISQFGCLFF</sequence>
<evidence type="ECO:0000313" key="1">
    <source>
        <dbReference type="EMBL" id="CAI8608390.1"/>
    </source>
</evidence>